<proteinExistence type="predicted"/>
<accession>A0A840WZU0</accession>
<evidence type="ECO:0000313" key="1">
    <source>
        <dbReference type="EMBL" id="MBB5516670.1"/>
    </source>
</evidence>
<organism evidence="1 2">
    <name type="scientific">Rubricella aquisinus</name>
    <dbReference type="NCBI Taxonomy" id="2028108"/>
    <lineage>
        <taxon>Bacteria</taxon>
        <taxon>Pseudomonadati</taxon>
        <taxon>Pseudomonadota</taxon>
        <taxon>Alphaproteobacteria</taxon>
        <taxon>Rhodobacterales</taxon>
        <taxon>Paracoccaceae</taxon>
        <taxon>Rubricella</taxon>
    </lineage>
</organism>
<dbReference type="AlphaFoldDB" id="A0A840WZU0"/>
<keyword evidence="2" id="KW-1185">Reference proteome</keyword>
<reference evidence="1 2" key="1">
    <citation type="submission" date="2020-08" db="EMBL/GenBank/DDBJ databases">
        <title>Genomic Encyclopedia of Type Strains, Phase IV (KMG-IV): sequencing the most valuable type-strain genomes for metagenomic binning, comparative biology and taxonomic classification.</title>
        <authorList>
            <person name="Goeker M."/>
        </authorList>
    </citation>
    <scope>NUCLEOTIDE SEQUENCE [LARGE SCALE GENOMIC DNA]</scope>
    <source>
        <strain evidence="1 2">DSM 103377</strain>
    </source>
</reference>
<name>A0A840WZU0_9RHOB</name>
<gene>
    <name evidence="1" type="ORF">FHS89_002710</name>
</gene>
<dbReference type="EMBL" id="JACIJS010000008">
    <property type="protein sequence ID" value="MBB5516670.1"/>
    <property type="molecule type" value="Genomic_DNA"/>
</dbReference>
<protein>
    <submittedName>
        <fullName evidence="1">Uncharacterized protein</fullName>
    </submittedName>
</protein>
<comment type="caution">
    <text evidence="1">The sequence shown here is derived from an EMBL/GenBank/DDBJ whole genome shotgun (WGS) entry which is preliminary data.</text>
</comment>
<dbReference type="RefSeq" id="WP_184012514.1">
    <property type="nucleotide sequence ID" value="NZ_JACIJS010000008.1"/>
</dbReference>
<sequence length="190" mass="21225">MNIAVLGWGSLIWDLGVLTPHVTGEWAMRAGPALPMEFSRISPKRKMGLVVCLDPADGVLCPTHAIRSVRRDILAAAEDLATREIAPFERIGFVAGDQEQGRLPEVIRRVRDWCAEAGWDGAVWTDLEPNFAGYRGQAFTVPRGIDYLSTLSGESMEEAFRYIEEAPETTRTPLRDALDTVDWWRARRGV</sequence>
<evidence type="ECO:0000313" key="2">
    <source>
        <dbReference type="Proteomes" id="UP000553766"/>
    </source>
</evidence>
<dbReference type="Proteomes" id="UP000553766">
    <property type="component" value="Unassembled WGS sequence"/>
</dbReference>